<evidence type="ECO:0000313" key="3">
    <source>
        <dbReference type="Proteomes" id="UP000886595"/>
    </source>
</evidence>
<dbReference type="AlphaFoldDB" id="A0A8X7SFL5"/>
<feature type="region of interest" description="Disordered" evidence="1">
    <location>
        <begin position="36"/>
        <end position="64"/>
    </location>
</feature>
<feature type="compositionally biased region" description="Basic and acidic residues" evidence="1">
    <location>
        <begin position="36"/>
        <end position="47"/>
    </location>
</feature>
<gene>
    <name evidence="2" type="ORF">Bca52824_025902</name>
</gene>
<dbReference type="Proteomes" id="UP000886595">
    <property type="component" value="Unassembled WGS sequence"/>
</dbReference>
<sequence>MGAKEDAIYILTTSRDSVLVRANEVVDDEAEVMVDDKADDRAREGESPVRATSFSENDDSGRALVPDSMETYKERMEERSGKDVVADLSATIPTRFAEFQSEVIA</sequence>
<dbReference type="EMBL" id="JAAMPC010000006">
    <property type="protein sequence ID" value="KAG2306154.1"/>
    <property type="molecule type" value="Genomic_DNA"/>
</dbReference>
<keyword evidence="3" id="KW-1185">Reference proteome</keyword>
<reference evidence="2 3" key="1">
    <citation type="submission" date="2020-02" db="EMBL/GenBank/DDBJ databases">
        <authorList>
            <person name="Ma Q."/>
            <person name="Huang Y."/>
            <person name="Song X."/>
            <person name="Pei D."/>
        </authorList>
    </citation>
    <scope>NUCLEOTIDE SEQUENCE [LARGE SCALE GENOMIC DNA]</scope>
    <source>
        <strain evidence="2">Sxm20200214</strain>
        <tissue evidence="2">Leaf</tissue>
    </source>
</reference>
<evidence type="ECO:0000313" key="2">
    <source>
        <dbReference type="EMBL" id="KAG2306154.1"/>
    </source>
</evidence>
<organism evidence="2 3">
    <name type="scientific">Brassica carinata</name>
    <name type="common">Ethiopian mustard</name>
    <name type="synonym">Abyssinian cabbage</name>
    <dbReference type="NCBI Taxonomy" id="52824"/>
    <lineage>
        <taxon>Eukaryota</taxon>
        <taxon>Viridiplantae</taxon>
        <taxon>Streptophyta</taxon>
        <taxon>Embryophyta</taxon>
        <taxon>Tracheophyta</taxon>
        <taxon>Spermatophyta</taxon>
        <taxon>Magnoliopsida</taxon>
        <taxon>eudicotyledons</taxon>
        <taxon>Gunneridae</taxon>
        <taxon>Pentapetalae</taxon>
        <taxon>rosids</taxon>
        <taxon>malvids</taxon>
        <taxon>Brassicales</taxon>
        <taxon>Brassicaceae</taxon>
        <taxon>Brassiceae</taxon>
        <taxon>Brassica</taxon>
    </lineage>
</organism>
<protein>
    <submittedName>
        <fullName evidence="2">Uncharacterized protein</fullName>
    </submittedName>
</protein>
<comment type="caution">
    <text evidence="2">The sequence shown here is derived from an EMBL/GenBank/DDBJ whole genome shotgun (WGS) entry which is preliminary data.</text>
</comment>
<evidence type="ECO:0000256" key="1">
    <source>
        <dbReference type="SAM" id="MobiDB-lite"/>
    </source>
</evidence>
<proteinExistence type="predicted"/>
<accession>A0A8X7SFL5</accession>
<name>A0A8X7SFL5_BRACI</name>